<evidence type="ECO:0000256" key="7">
    <source>
        <dbReference type="RuleBase" id="RU363032"/>
    </source>
</evidence>
<organism evidence="9 10">
    <name type="scientific">Devosia epidermidihirudinis</name>
    <dbReference type="NCBI Taxonomy" id="1293439"/>
    <lineage>
        <taxon>Bacteria</taxon>
        <taxon>Pseudomonadati</taxon>
        <taxon>Pseudomonadota</taxon>
        <taxon>Alphaproteobacteria</taxon>
        <taxon>Hyphomicrobiales</taxon>
        <taxon>Devosiaceae</taxon>
        <taxon>Devosia</taxon>
    </lineage>
</organism>
<comment type="similarity">
    <text evidence="7">Belongs to the binding-protein-dependent transport system permease family.</text>
</comment>
<dbReference type="PANTHER" id="PTHR43163">
    <property type="entry name" value="DIPEPTIDE TRANSPORT SYSTEM PERMEASE PROTEIN DPPB-RELATED"/>
    <property type="match status" value="1"/>
</dbReference>
<feature type="transmembrane region" description="Helical" evidence="7">
    <location>
        <begin position="104"/>
        <end position="124"/>
    </location>
</feature>
<evidence type="ECO:0000256" key="3">
    <source>
        <dbReference type="ARBA" id="ARBA00022475"/>
    </source>
</evidence>
<dbReference type="GO" id="GO:0005886">
    <property type="term" value="C:plasma membrane"/>
    <property type="evidence" value="ECO:0007669"/>
    <property type="project" value="UniProtKB-SubCell"/>
</dbReference>
<name>A0A0F5Q788_9HYPH</name>
<dbReference type="PATRIC" id="fig|1293439.3.peg.2452"/>
<reference evidence="9 10" key="1">
    <citation type="submission" date="2015-03" db="EMBL/GenBank/DDBJ databases">
        <authorList>
            <person name="Lepp D."/>
            <person name="Hassan Y.I."/>
            <person name="Li X.-Z."/>
            <person name="Zhou T."/>
        </authorList>
    </citation>
    <scope>NUCLEOTIDE SEQUENCE [LARGE SCALE GENOMIC DNA]</scope>
    <source>
        <strain evidence="9 10">E84</strain>
    </source>
</reference>
<feature type="transmembrane region" description="Helical" evidence="7">
    <location>
        <begin position="246"/>
        <end position="272"/>
    </location>
</feature>
<accession>A0A0F5Q788</accession>
<evidence type="ECO:0000259" key="8">
    <source>
        <dbReference type="PROSITE" id="PS50928"/>
    </source>
</evidence>
<keyword evidence="3" id="KW-1003">Cell membrane</keyword>
<proteinExistence type="inferred from homology"/>
<evidence type="ECO:0000256" key="1">
    <source>
        <dbReference type="ARBA" id="ARBA00004651"/>
    </source>
</evidence>
<comment type="subcellular location">
    <subcellularLocation>
        <location evidence="1 7">Cell membrane</location>
        <topology evidence="1 7">Multi-pass membrane protein</topology>
    </subcellularLocation>
</comment>
<dbReference type="EMBL" id="LANJ01000020">
    <property type="protein sequence ID" value="KKC36668.1"/>
    <property type="molecule type" value="Genomic_DNA"/>
</dbReference>
<evidence type="ECO:0000256" key="6">
    <source>
        <dbReference type="ARBA" id="ARBA00023136"/>
    </source>
</evidence>
<dbReference type="InterPro" id="IPR035906">
    <property type="entry name" value="MetI-like_sf"/>
</dbReference>
<sequence length="329" mass="35075">MQRAGRLIVRRLIGSIPVLLIVLVGTFFLLELASGDAVDAYLVSTGGGDAALVEALRTNWGLDQSPITRLGLYLWNVIHLNFGYSVLLNRPILAVVLERLPNTLLLMGSAVALSFGIGSLLGIVAGSKPGSARDKLLSVGSLALYAVPSFWLGLVLVVVFSVQLRWLPLAGIETLASGKVGLDRAGDILRHLVLPVGALALLYLALYLRLMRAGMVEVWRQDFVLAARAKGLSRRRIVWRHVARNALLPLITMLGLQSATMLGGSVVIESVFSIPGLGRLAQEAVSGRDTPLLMGIIVISAVLVILTNLIVDLAYAALDPRVGATEAQA</sequence>
<dbReference type="OrthoDB" id="9805855at2"/>
<dbReference type="PANTHER" id="PTHR43163:SF9">
    <property type="entry name" value="ABC TRANSPORTER PERMEASE PROTEIN"/>
    <property type="match status" value="1"/>
</dbReference>
<keyword evidence="5 7" id="KW-1133">Transmembrane helix</keyword>
<protein>
    <submittedName>
        <fullName evidence="9">ABC transporter permease</fullName>
    </submittedName>
</protein>
<dbReference type="GO" id="GO:0055085">
    <property type="term" value="P:transmembrane transport"/>
    <property type="evidence" value="ECO:0007669"/>
    <property type="project" value="InterPro"/>
</dbReference>
<keyword evidence="2 7" id="KW-0813">Transport</keyword>
<dbReference type="STRING" id="1293439.WH87_13595"/>
<evidence type="ECO:0000256" key="5">
    <source>
        <dbReference type="ARBA" id="ARBA00022989"/>
    </source>
</evidence>
<dbReference type="SUPFAM" id="SSF161098">
    <property type="entry name" value="MetI-like"/>
    <property type="match status" value="1"/>
</dbReference>
<dbReference type="Pfam" id="PF00528">
    <property type="entry name" value="BPD_transp_1"/>
    <property type="match status" value="1"/>
</dbReference>
<evidence type="ECO:0000256" key="2">
    <source>
        <dbReference type="ARBA" id="ARBA00022448"/>
    </source>
</evidence>
<feature type="transmembrane region" description="Helical" evidence="7">
    <location>
        <begin position="188"/>
        <end position="210"/>
    </location>
</feature>
<feature type="transmembrane region" description="Helical" evidence="7">
    <location>
        <begin position="12"/>
        <end position="30"/>
    </location>
</feature>
<dbReference type="AlphaFoldDB" id="A0A0F5Q788"/>
<feature type="transmembrane region" description="Helical" evidence="7">
    <location>
        <begin position="292"/>
        <end position="311"/>
    </location>
</feature>
<dbReference type="RefSeq" id="WP_046138734.1">
    <property type="nucleotide sequence ID" value="NZ_LANJ01000020.1"/>
</dbReference>
<keyword evidence="6 7" id="KW-0472">Membrane</keyword>
<dbReference type="Gene3D" id="1.10.3720.10">
    <property type="entry name" value="MetI-like"/>
    <property type="match status" value="1"/>
</dbReference>
<gene>
    <name evidence="9" type="ORF">WH87_13595</name>
</gene>
<evidence type="ECO:0000313" key="9">
    <source>
        <dbReference type="EMBL" id="KKC36668.1"/>
    </source>
</evidence>
<keyword evidence="4 7" id="KW-0812">Transmembrane</keyword>
<dbReference type="Proteomes" id="UP000033411">
    <property type="component" value="Unassembled WGS sequence"/>
</dbReference>
<evidence type="ECO:0000256" key="4">
    <source>
        <dbReference type="ARBA" id="ARBA00022692"/>
    </source>
</evidence>
<dbReference type="InterPro" id="IPR000515">
    <property type="entry name" value="MetI-like"/>
</dbReference>
<feature type="domain" description="ABC transmembrane type-1" evidence="8">
    <location>
        <begin position="100"/>
        <end position="315"/>
    </location>
</feature>
<keyword evidence="10" id="KW-1185">Reference proteome</keyword>
<feature type="transmembrane region" description="Helical" evidence="7">
    <location>
        <begin position="136"/>
        <end position="160"/>
    </location>
</feature>
<comment type="caution">
    <text evidence="9">The sequence shown here is derived from an EMBL/GenBank/DDBJ whole genome shotgun (WGS) entry which is preliminary data.</text>
</comment>
<dbReference type="CDD" id="cd06261">
    <property type="entry name" value="TM_PBP2"/>
    <property type="match status" value="1"/>
</dbReference>
<dbReference type="PROSITE" id="PS50928">
    <property type="entry name" value="ABC_TM1"/>
    <property type="match status" value="1"/>
</dbReference>
<evidence type="ECO:0000313" key="10">
    <source>
        <dbReference type="Proteomes" id="UP000033411"/>
    </source>
</evidence>